<dbReference type="Proteomes" id="UP000095285">
    <property type="component" value="Unassembled WGS sequence"/>
</dbReference>
<name>A0A1I7VKX9_LOALO</name>
<proteinExistence type="predicted"/>
<accession>A0A1I7VKX9</accession>
<evidence type="ECO:0000313" key="2">
    <source>
        <dbReference type="WBParaSite" id="EN70_371"/>
    </source>
</evidence>
<reference evidence="1" key="1">
    <citation type="submission" date="2012-04" db="EMBL/GenBank/DDBJ databases">
        <title>The Genome Sequence of Loa loa.</title>
        <authorList>
            <consortium name="The Broad Institute Genome Sequencing Platform"/>
            <consortium name="Broad Institute Genome Sequencing Center for Infectious Disease"/>
            <person name="Nutman T.B."/>
            <person name="Fink D.L."/>
            <person name="Russ C."/>
            <person name="Young S."/>
            <person name="Zeng Q."/>
            <person name="Gargeya S."/>
            <person name="Alvarado L."/>
            <person name="Berlin A."/>
            <person name="Chapman S.B."/>
            <person name="Chen Z."/>
            <person name="Freedman E."/>
            <person name="Gellesch M."/>
            <person name="Goldberg J."/>
            <person name="Griggs A."/>
            <person name="Gujja S."/>
            <person name="Heilman E.R."/>
            <person name="Heiman D."/>
            <person name="Howarth C."/>
            <person name="Mehta T."/>
            <person name="Neiman D."/>
            <person name="Pearson M."/>
            <person name="Roberts A."/>
            <person name="Saif S."/>
            <person name="Shea T."/>
            <person name="Shenoy N."/>
            <person name="Sisk P."/>
            <person name="Stolte C."/>
            <person name="Sykes S."/>
            <person name="White J."/>
            <person name="Yandava C."/>
            <person name="Haas B."/>
            <person name="Henn M.R."/>
            <person name="Nusbaum C."/>
            <person name="Birren B."/>
        </authorList>
    </citation>
    <scope>NUCLEOTIDE SEQUENCE [LARGE SCALE GENOMIC DNA]</scope>
</reference>
<evidence type="ECO:0000313" key="1">
    <source>
        <dbReference type="Proteomes" id="UP000095285"/>
    </source>
</evidence>
<keyword evidence="1" id="KW-1185">Reference proteome</keyword>
<sequence>MWGQFISQFEESIQRTDLTPTQKFKHLLSSLKGGAREQICDIMVNEENYPLGLENLYERFGDKKQRVKELYKSLERVRCSNKESFRMIRELLNLQSQLKGLLGESMETAQLDVMTMEDTVKYLKEKLEIEESEVKPPDEMRSLIGQRCNEQDKRFANWESGIRRSTVCSTVKERIYPSRVSQKKEEGRLLLFFVKVTIGTTTHRERA</sequence>
<dbReference type="WBParaSite" id="EN70_371">
    <property type="protein sequence ID" value="EN70_371"/>
    <property type="gene ID" value="EN70_371"/>
</dbReference>
<dbReference type="Pfam" id="PF03564">
    <property type="entry name" value="DUF1759"/>
    <property type="match status" value="1"/>
</dbReference>
<reference evidence="2" key="2">
    <citation type="submission" date="2016-11" db="UniProtKB">
        <authorList>
            <consortium name="WormBaseParasite"/>
        </authorList>
    </citation>
    <scope>IDENTIFICATION</scope>
</reference>
<organism evidence="1 2">
    <name type="scientific">Loa loa</name>
    <name type="common">Eye worm</name>
    <name type="synonym">Filaria loa</name>
    <dbReference type="NCBI Taxonomy" id="7209"/>
    <lineage>
        <taxon>Eukaryota</taxon>
        <taxon>Metazoa</taxon>
        <taxon>Ecdysozoa</taxon>
        <taxon>Nematoda</taxon>
        <taxon>Chromadorea</taxon>
        <taxon>Rhabditida</taxon>
        <taxon>Spirurina</taxon>
        <taxon>Spiruromorpha</taxon>
        <taxon>Filarioidea</taxon>
        <taxon>Onchocercidae</taxon>
        <taxon>Loa</taxon>
    </lineage>
</organism>
<protein>
    <submittedName>
        <fullName evidence="2">CARD domain-containing protein</fullName>
    </submittedName>
</protein>
<dbReference type="InterPro" id="IPR005312">
    <property type="entry name" value="DUF1759"/>
</dbReference>
<dbReference type="AlphaFoldDB" id="A0A1I7VKX9"/>